<evidence type="ECO:0000256" key="1">
    <source>
        <dbReference type="ARBA" id="ARBA00022975"/>
    </source>
</evidence>
<dbReference type="Pfam" id="PF12890">
    <property type="entry name" value="DHOase"/>
    <property type="match status" value="1"/>
</dbReference>
<dbReference type="CDD" id="cd01317">
    <property type="entry name" value="DHOase_IIa"/>
    <property type="match status" value="1"/>
</dbReference>
<proteinExistence type="predicted"/>
<accession>A0ABW5DUE9</accession>
<evidence type="ECO:0000313" key="3">
    <source>
        <dbReference type="EMBL" id="MFD2264544.1"/>
    </source>
</evidence>
<evidence type="ECO:0000313" key="4">
    <source>
        <dbReference type="Proteomes" id="UP001597295"/>
    </source>
</evidence>
<dbReference type="EMBL" id="JBHUIP010000013">
    <property type="protein sequence ID" value="MFD2264544.1"/>
    <property type="molecule type" value="Genomic_DNA"/>
</dbReference>
<keyword evidence="1" id="KW-0665">Pyrimidine biosynthesis</keyword>
<dbReference type="InterPro" id="IPR011059">
    <property type="entry name" value="Metal-dep_hydrolase_composite"/>
</dbReference>
<name>A0ABW5DUE9_9PROT</name>
<evidence type="ECO:0000259" key="2">
    <source>
        <dbReference type="Pfam" id="PF12890"/>
    </source>
</evidence>
<gene>
    <name evidence="3" type="ORF">ACFSM5_16685</name>
</gene>
<dbReference type="Gene3D" id="3.20.20.140">
    <property type="entry name" value="Metal-dependent hydrolases"/>
    <property type="match status" value="1"/>
</dbReference>
<protein>
    <submittedName>
        <fullName evidence="3">Dihydroorotase family protein</fullName>
    </submittedName>
</protein>
<reference evidence="4" key="1">
    <citation type="journal article" date="2019" name="Int. J. Syst. Evol. Microbiol.">
        <title>The Global Catalogue of Microorganisms (GCM) 10K type strain sequencing project: providing services to taxonomists for standard genome sequencing and annotation.</title>
        <authorList>
            <consortium name="The Broad Institute Genomics Platform"/>
            <consortium name="The Broad Institute Genome Sequencing Center for Infectious Disease"/>
            <person name="Wu L."/>
            <person name="Ma J."/>
        </authorList>
    </citation>
    <scope>NUCLEOTIDE SEQUENCE [LARGE SCALE GENOMIC DNA]</scope>
    <source>
        <strain evidence="4">CGMCC 1.19062</strain>
    </source>
</reference>
<dbReference type="NCBIfam" id="TIGR00857">
    <property type="entry name" value="pyrC_multi"/>
    <property type="match status" value="1"/>
</dbReference>
<dbReference type="InterPro" id="IPR032466">
    <property type="entry name" value="Metal_Hydrolase"/>
</dbReference>
<sequence length="429" mass="45206">MSTQPILFRNARRIDPVAGSDTLGDLLVLAGVVTEVGDRLEAPDGARVVDAAGKVLAPGLVDMRVHAREPGEEHKETIAAMSKVAVAGGVTTVALLPTTEPGIEDPSLVDFVHRKGEIAGLANVLVYGALTKGREGKQLTEIGLLTAAGAVGVSDGPRRSSDALVTRRALAYAKTFNQMVLTHPEEPSLTASAVATEGDLATRLGLPAGPAIAERMRVERDIHLAELTGGRLHIGPISTAGAIEAIRAAKKRGVKVTCDTAPPYFSLNESAIGDYRTFSKLSPPLRFELDRKAVVEGLADGTIDAIASDHAAEDPDAKRLPFVQASYGAVGLETMLPLALSLVHNGHLGLVDLFRRLSTRPAELLRKPSKGLAVGATADLILLDIGKPWRMDPKQLTSLCKNSPFDGIPVQGEVKLTLVGGRVVFERAA</sequence>
<dbReference type="SUPFAM" id="SSF51556">
    <property type="entry name" value="Metallo-dependent hydrolases"/>
    <property type="match status" value="1"/>
</dbReference>
<organism evidence="3 4">
    <name type="scientific">Lacibacterium aquatile</name>
    <dbReference type="NCBI Taxonomy" id="1168082"/>
    <lineage>
        <taxon>Bacteria</taxon>
        <taxon>Pseudomonadati</taxon>
        <taxon>Pseudomonadota</taxon>
        <taxon>Alphaproteobacteria</taxon>
        <taxon>Rhodospirillales</taxon>
        <taxon>Rhodospirillaceae</taxon>
    </lineage>
</organism>
<feature type="domain" description="Dihydroorotase catalytic" evidence="2">
    <location>
        <begin position="53"/>
        <end position="239"/>
    </location>
</feature>
<keyword evidence="4" id="KW-1185">Reference proteome</keyword>
<dbReference type="InterPro" id="IPR024403">
    <property type="entry name" value="DHOase_cat"/>
</dbReference>
<dbReference type="Gene3D" id="2.30.40.10">
    <property type="entry name" value="Urease, subunit C, domain 1"/>
    <property type="match status" value="1"/>
</dbReference>
<dbReference type="PANTHER" id="PTHR43668:SF2">
    <property type="entry name" value="ALLANTOINASE"/>
    <property type="match status" value="1"/>
</dbReference>
<dbReference type="Proteomes" id="UP001597295">
    <property type="component" value="Unassembled WGS sequence"/>
</dbReference>
<dbReference type="RefSeq" id="WP_379877636.1">
    <property type="nucleotide sequence ID" value="NZ_JBHUIP010000013.1"/>
</dbReference>
<dbReference type="SUPFAM" id="SSF51338">
    <property type="entry name" value="Composite domain of metallo-dependent hydrolases"/>
    <property type="match status" value="1"/>
</dbReference>
<dbReference type="InterPro" id="IPR050138">
    <property type="entry name" value="DHOase/Allantoinase_Hydrolase"/>
</dbReference>
<comment type="caution">
    <text evidence="3">The sequence shown here is derived from an EMBL/GenBank/DDBJ whole genome shotgun (WGS) entry which is preliminary data.</text>
</comment>
<dbReference type="PANTHER" id="PTHR43668">
    <property type="entry name" value="ALLANTOINASE"/>
    <property type="match status" value="1"/>
</dbReference>
<dbReference type="InterPro" id="IPR004722">
    <property type="entry name" value="DHOase"/>
</dbReference>